<dbReference type="STRING" id="1661398.A0A482VWK1"/>
<dbReference type="GO" id="GO:0035006">
    <property type="term" value="P:melanization defense response"/>
    <property type="evidence" value="ECO:0007669"/>
    <property type="project" value="UniProtKB-ARBA"/>
</dbReference>
<dbReference type="PRINTS" id="PR00449">
    <property type="entry name" value="RASTRNSFRMNG"/>
</dbReference>
<keyword evidence="3" id="KW-0342">GTP-binding</keyword>
<proteinExistence type="inferred from homology"/>
<comment type="caution">
    <text evidence="4">The sequence shown here is derived from an EMBL/GenBank/DDBJ whole genome shotgun (WGS) entry which is preliminary data.</text>
</comment>
<evidence type="ECO:0000256" key="2">
    <source>
        <dbReference type="ARBA" id="ARBA00022741"/>
    </source>
</evidence>
<dbReference type="GO" id="GO:0003006">
    <property type="term" value="P:developmental process involved in reproduction"/>
    <property type="evidence" value="ECO:0007669"/>
    <property type="project" value="UniProtKB-ARBA"/>
</dbReference>
<evidence type="ECO:0000313" key="5">
    <source>
        <dbReference type="Proteomes" id="UP000292052"/>
    </source>
</evidence>
<dbReference type="InterPro" id="IPR027417">
    <property type="entry name" value="P-loop_NTPase"/>
</dbReference>
<dbReference type="InterPro" id="IPR001806">
    <property type="entry name" value="Small_GTPase"/>
</dbReference>
<dbReference type="Proteomes" id="UP000292052">
    <property type="component" value="Unassembled WGS sequence"/>
</dbReference>
<dbReference type="GO" id="GO:0007264">
    <property type="term" value="P:small GTPase-mediated signal transduction"/>
    <property type="evidence" value="ECO:0007669"/>
    <property type="project" value="InterPro"/>
</dbReference>
<dbReference type="SMART" id="SM00173">
    <property type="entry name" value="RAS"/>
    <property type="match status" value="1"/>
</dbReference>
<dbReference type="AlphaFoldDB" id="A0A482VWK1"/>
<dbReference type="GO" id="GO:0001667">
    <property type="term" value="P:ameboidal-type cell migration"/>
    <property type="evidence" value="ECO:0007669"/>
    <property type="project" value="UniProtKB-ARBA"/>
</dbReference>
<sequence>MVTKKIVVVGDGACGKTSLSVVFSRNEFPDEHIPTIYDTYTKTISVDDQNVELAIWDTAGEEDYDRLRPLSYSRANAILVCFSIDSPQSLLNVTEKWAPELKYHCRKVPLLLIGNKMDLRNNNDVINELNKYDLHPVQFEEGMKVAKKIKAQTYMECSAKFLIGVKEVFSQAAHISLKSTNRNKFIHCICTHL</sequence>
<dbReference type="SMART" id="SM00175">
    <property type="entry name" value="RAB"/>
    <property type="match status" value="1"/>
</dbReference>
<keyword evidence="2" id="KW-0547">Nucleotide-binding</keyword>
<dbReference type="SMART" id="SM00174">
    <property type="entry name" value="RHO"/>
    <property type="match status" value="1"/>
</dbReference>
<dbReference type="FunFam" id="3.40.50.300:FF:001179">
    <property type="entry name" value="Rho family GTPase"/>
    <property type="match status" value="1"/>
</dbReference>
<dbReference type="PROSITE" id="PS51419">
    <property type="entry name" value="RAB"/>
    <property type="match status" value="1"/>
</dbReference>
<organism evidence="4 5">
    <name type="scientific">Asbolus verrucosus</name>
    <name type="common">Desert ironclad beetle</name>
    <dbReference type="NCBI Taxonomy" id="1661398"/>
    <lineage>
        <taxon>Eukaryota</taxon>
        <taxon>Metazoa</taxon>
        <taxon>Ecdysozoa</taxon>
        <taxon>Arthropoda</taxon>
        <taxon>Hexapoda</taxon>
        <taxon>Insecta</taxon>
        <taxon>Pterygota</taxon>
        <taxon>Neoptera</taxon>
        <taxon>Endopterygota</taxon>
        <taxon>Coleoptera</taxon>
        <taxon>Polyphaga</taxon>
        <taxon>Cucujiformia</taxon>
        <taxon>Tenebrionidae</taxon>
        <taxon>Pimeliinae</taxon>
        <taxon>Asbolus</taxon>
    </lineage>
</organism>
<evidence type="ECO:0000256" key="1">
    <source>
        <dbReference type="ARBA" id="ARBA00010142"/>
    </source>
</evidence>
<dbReference type="PANTHER" id="PTHR24072">
    <property type="entry name" value="RHO FAMILY GTPASE"/>
    <property type="match status" value="1"/>
</dbReference>
<dbReference type="PROSITE" id="PS51421">
    <property type="entry name" value="RAS"/>
    <property type="match status" value="1"/>
</dbReference>
<dbReference type="GO" id="GO:0005525">
    <property type="term" value="F:GTP binding"/>
    <property type="evidence" value="ECO:0007669"/>
    <property type="project" value="UniProtKB-KW"/>
</dbReference>
<dbReference type="GO" id="GO:0035099">
    <property type="term" value="P:hemocyte migration"/>
    <property type="evidence" value="ECO:0007669"/>
    <property type="project" value="UniProtKB-ARBA"/>
</dbReference>
<dbReference type="InterPro" id="IPR005225">
    <property type="entry name" value="Small_GTP-bd"/>
</dbReference>
<comment type="similarity">
    <text evidence="1">Belongs to the small GTPase superfamily. Rho family.</text>
</comment>
<name>A0A482VWK1_ASBVE</name>
<dbReference type="CDD" id="cd00157">
    <property type="entry name" value="Rho"/>
    <property type="match status" value="1"/>
</dbReference>
<dbReference type="PROSITE" id="PS51420">
    <property type="entry name" value="RHO"/>
    <property type="match status" value="1"/>
</dbReference>
<dbReference type="GO" id="GO:0022412">
    <property type="term" value="P:cellular process involved in reproduction in multicellular organism"/>
    <property type="evidence" value="ECO:0007669"/>
    <property type="project" value="UniProtKB-ARBA"/>
</dbReference>
<dbReference type="NCBIfam" id="TIGR00231">
    <property type="entry name" value="small_GTP"/>
    <property type="match status" value="1"/>
</dbReference>
<evidence type="ECO:0000313" key="4">
    <source>
        <dbReference type="EMBL" id="RZC37160.1"/>
    </source>
</evidence>
<dbReference type="OrthoDB" id="8830751at2759"/>
<gene>
    <name evidence="4" type="ORF">BDFB_008415</name>
</gene>
<dbReference type="InterPro" id="IPR003578">
    <property type="entry name" value="Small_GTPase_Rho"/>
</dbReference>
<dbReference type="EMBL" id="QDEB01055248">
    <property type="protein sequence ID" value="RZC37160.1"/>
    <property type="molecule type" value="Genomic_DNA"/>
</dbReference>
<dbReference type="Pfam" id="PF00071">
    <property type="entry name" value="Ras"/>
    <property type="match status" value="1"/>
</dbReference>
<protein>
    <submittedName>
        <fullName evidence="4">Ras, Miro, and/or Arf domain containing protein</fullName>
    </submittedName>
</protein>
<dbReference type="SUPFAM" id="SSF52540">
    <property type="entry name" value="P-loop containing nucleoside triphosphate hydrolases"/>
    <property type="match status" value="1"/>
</dbReference>
<accession>A0A482VWK1</accession>
<dbReference type="Gene3D" id="3.40.50.300">
    <property type="entry name" value="P-loop containing nucleotide triphosphate hydrolases"/>
    <property type="match status" value="1"/>
</dbReference>
<reference evidence="4 5" key="1">
    <citation type="submission" date="2017-03" db="EMBL/GenBank/DDBJ databases">
        <title>Genome of the blue death feigning beetle - Asbolus verrucosus.</title>
        <authorList>
            <person name="Rider S.D."/>
        </authorList>
    </citation>
    <scope>NUCLEOTIDE SEQUENCE [LARGE SCALE GENOMIC DNA]</scope>
    <source>
        <strain evidence="4">Butters</strain>
        <tissue evidence="4">Head and leg muscle</tissue>
    </source>
</reference>
<keyword evidence="5" id="KW-1185">Reference proteome</keyword>
<evidence type="ECO:0000256" key="3">
    <source>
        <dbReference type="ARBA" id="ARBA00023134"/>
    </source>
</evidence>
<dbReference type="GO" id="GO:0003924">
    <property type="term" value="F:GTPase activity"/>
    <property type="evidence" value="ECO:0007669"/>
    <property type="project" value="InterPro"/>
</dbReference>